<proteinExistence type="predicted"/>
<dbReference type="Proteomes" id="UP000177362">
    <property type="component" value="Unassembled WGS sequence"/>
</dbReference>
<comment type="caution">
    <text evidence="1">The sequence shown here is derived from an EMBL/GenBank/DDBJ whole genome shotgun (WGS) entry which is preliminary data.</text>
</comment>
<evidence type="ECO:0000313" key="1">
    <source>
        <dbReference type="EMBL" id="OHA00633.1"/>
    </source>
</evidence>
<evidence type="ECO:0008006" key="3">
    <source>
        <dbReference type="Google" id="ProtNLM"/>
    </source>
</evidence>
<reference evidence="1 2" key="1">
    <citation type="journal article" date="2016" name="Nat. Commun.">
        <title>Thousands of microbial genomes shed light on interconnected biogeochemical processes in an aquifer system.</title>
        <authorList>
            <person name="Anantharaman K."/>
            <person name="Brown C.T."/>
            <person name="Hug L.A."/>
            <person name="Sharon I."/>
            <person name="Castelle C.J."/>
            <person name="Probst A.J."/>
            <person name="Thomas B.C."/>
            <person name="Singh A."/>
            <person name="Wilkins M.J."/>
            <person name="Karaoz U."/>
            <person name="Brodie E.L."/>
            <person name="Williams K.H."/>
            <person name="Hubbard S.S."/>
            <person name="Banfield J.F."/>
        </authorList>
    </citation>
    <scope>NUCLEOTIDE SEQUENCE [LARGE SCALE GENOMIC DNA]</scope>
</reference>
<dbReference type="SUPFAM" id="SSF143011">
    <property type="entry name" value="RelE-like"/>
    <property type="match status" value="1"/>
</dbReference>
<dbReference type="EMBL" id="MHQJ01000041">
    <property type="protein sequence ID" value="OHA00633.1"/>
    <property type="molecule type" value="Genomic_DNA"/>
</dbReference>
<evidence type="ECO:0000313" key="2">
    <source>
        <dbReference type="Proteomes" id="UP000177362"/>
    </source>
</evidence>
<name>A0A1G2KMK7_9BACT</name>
<dbReference type="STRING" id="1802271.A3C11_01890"/>
<dbReference type="InterPro" id="IPR035093">
    <property type="entry name" value="RelE/ParE_toxin_dom_sf"/>
</dbReference>
<dbReference type="AlphaFoldDB" id="A0A1G2KMK7"/>
<gene>
    <name evidence="1" type="ORF">A3C11_01890</name>
</gene>
<dbReference type="Gene3D" id="3.30.2310.20">
    <property type="entry name" value="RelE-like"/>
    <property type="match status" value="1"/>
</dbReference>
<protein>
    <recommendedName>
        <fullName evidence="3">Toxin YoeB</fullName>
    </recommendedName>
</protein>
<organism evidence="1 2">
    <name type="scientific">Candidatus Sungbacteria bacterium RIFCSPHIGHO2_02_FULL_49_12</name>
    <dbReference type="NCBI Taxonomy" id="1802271"/>
    <lineage>
        <taxon>Bacteria</taxon>
        <taxon>Candidatus Sungiibacteriota</taxon>
    </lineage>
</organism>
<sequence length="81" mass="9918">MHAHFSEHFQRSYASAPIPIQHTFNRKLELLLRDLRHPSLRAKKYDETRDLWQARVTRQWRFYFTIIGDTYRLHDITAHPD</sequence>
<accession>A0A1G2KMK7</accession>